<dbReference type="SUPFAM" id="SSF52266">
    <property type="entry name" value="SGNH hydrolase"/>
    <property type="match status" value="1"/>
</dbReference>
<dbReference type="PANTHER" id="PTHR30383">
    <property type="entry name" value="THIOESTERASE 1/PROTEASE 1/LYSOPHOSPHOLIPASE L1"/>
    <property type="match status" value="1"/>
</dbReference>
<dbReference type="Gene3D" id="3.40.50.1110">
    <property type="entry name" value="SGNH hydrolase"/>
    <property type="match status" value="1"/>
</dbReference>
<dbReference type="InterPro" id="IPR036514">
    <property type="entry name" value="SGNH_hydro_sf"/>
</dbReference>
<evidence type="ECO:0000313" key="2">
    <source>
        <dbReference type="EMBL" id="EMY71783.1"/>
    </source>
</evidence>
<dbReference type="PANTHER" id="PTHR30383:SF5">
    <property type="entry name" value="SGNH HYDROLASE-TYPE ESTERASE DOMAIN-CONTAINING PROTEIN"/>
    <property type="match status" value="1"/>
</dbReference>
<organism evidence="2 3">
    <name type="scientific">Leptospira vanthielii serovar Holland str. Waz Holland = ATCC 700522</name>
    <dbReference type="NCBI Taxonomy" id="1218591"/>
    <lineage>
        <taxon>Bacteria</taxon>
        <taxon>Pseudomonadati</taxon>
        <taxon>Spirochaetota</taxon>
        <taxon>Spirochaetia</taxon>
        <taxon>Leptospirales</taxon>
        <taxon>Leptospiraceae</taxon>
        <taxon>Leptospira</taxon>
    </lineage>
</organism>
<sequence>MNIKVPDKTFIILVFSIFLLIGCYHSDKPTNQYLSLLTGVSMDRRITIVGDSLGQWSDGFGLKTKLTPGFKVTDISIAGYSTEDWLQNKNRLNEIPTDLWILELGTNDAMVYGTSGFESRTIELISFLESSQSSKVMITTIPLTNMASIRETIRTNNQIIRQLKESRVNLDYVEIESLFESYKDEVPLYPTSDPIHPNQIGYEIMGEAYRKKILGI</sequence>
<dbReference type="InterPro" id="IPR013830">
    <property type="entry name" value="SGNH_hydro"/>
</dbReference>
<evidence type="ECO:0000259" key="1">
    <source>
        <dbReference type="Pfam" id="PF13472"/>
    </source>
</evidence>
<dbReference type="InterPro" id="IPR051532">
    <property type="entry name" value="Ester_Hydrolysis_Enzymes"/>
</dbReference>
<gene>
    <name evidence="2" type="ORF">LEP1GSC199_3089</name>
</gene>
<dbReference type="GO" id="GO:0004622">
    <property type="term" value="F:phosphatidylcholine lysophospholipase activity"/>
    <property type="evidence" value="ECO:0007669"/>
    <property type="project" value="TreeGrafter"/>
</dbReference>
<dbReference type="CDD" id="cd00229">
    <property type="entry name" value="SGNH_hydrolase"/>
    <property type="match status" value="1"/>
</dbReference>
<dbReference type="Pfam" id="PF13472">
    <property type="entry name" value="Lipase_GDSL_2"/>
    <property type="match status" value="1"/>
</dbReference>
<proteinExistence type="predicted"/>
<dbReference type="Proteomes" id="UP000012227">
    <property type="component" value="Unassembled WGS sequence"/>
</dbReference>
<dbReference type="AlphaFoldDB" id="N1W9T5"/>
<dbReference type="PROSITE" id="PS51257">
    <property type="entry name" value="PROKAR_LIPOPROTEIN"/>
    <property type="match status" value="1"/>
</dbReference>
<name>N1W9T5_9LEPT</name>
<accession>N1W9T5</accession>
<feature type="domain" description="SGNH hydrolase-type esterase" evidence="1">
    <location>
        <begin position="66"/>
        <end position="204"/>
    </location>
</feature>
<dbReference type="EMBL" id="AOGY02000007">
    <property type="protein sequence ID" value="EMY71783.1"/>
    <property type="molecule type" value="Genomic_DNA"/>
</dbReference>
<protein>
    <submittedName>
        <fullName evidence="2">GDSL-like protein</fullName>
    </submittedName>
</protein>
<reference evidence="2 3" key="1">
    <citation type="submission" date="2013-03" db="EMBL/GenBank/DDBJ databases">
        <authorList>
            <person name="Harkins D.M."/>
            <person name="Durkin A.S."/>
            <person name="Brinkac L.M."/>
            <person name="Haft D.H."/>
            <person name="Selengut J.D."/>
            <person name="Sanka R."/>
            <person name="DePew J."/>
            <person name="Purushe J."/>
            <person name="Galloway R.L."/>
            <person name="Vinetz J.M."/>
            <person name="Sutton G.G."/>
            <person name="Nierman W.C."/>
            <person name="Fouts D.E."/>
        </authorList>
    </citation>
    <scope>NUCLEOTIDE SEQUENCE [LARGE SCALE GENOMIC DNA]</scope>
    <source>
        <strain evidence="2 3">Waz Holland</strain>
    </source>
</reference>
<dbReference type="RefSeq" id="WP_002976082.1">
    <property type="nucleotide sequence ID" value="NZ_AOGY02000007.1"/>
</dbReference>
<comment type="caution">
    <text evidence="2">The sequence shown here is derived from an EMBL/GenBank/DDBJ whole genome shotgun (WGS) entry which is preliminary data.</text>
</comment>
<evidence type="ECO:0000313" key="3">
    <source>
        <dbReference type="Proteomes" id="UP000012227"/>
    </source>
</evidence>
<dbReference type="STRING" id="1218591.LEP1GSC199_3089"/>